<gene>
    <name evidence="1" type="ORF">S12H4_25994</name>
</gene>
<sequence length="187" mass="21259">MPDEPKLPADRIELARKFLAKGFHLQKVKMRGKDYARMRKYGERDMLLGSWGSDFDELRKELPPPRVGRPRAIAPEARADQTVTTEVGAEMSKEAKRIVRDTFNVGWNTRSLERAAETFGYKNVGDYVNMLHRRYIGEQIAGRRPRDTWSRFKDTAYACMLAQAAGVNVNPNLIPTMFLIEKLGGGA</sequence>
<organism evidence="1">
    <name type="scientific">marine sediment metagenome</name>
    <dbReference type="NCBI Taxonomy" id="412755"/>
    <lineage>
        <taxon>unclassified sequences</taxon>
        <taxon>metagenomes</taxon>
        <taxon>ecological metagenomes</taxon>
    </lineage>
</organism>
<comment type="caution">
    <text evidence="1">The sequence shown here is derived from an EMBL/GenBank/DDBJ whole genome shotgun (WGS) entry which is preliminary data.</text>
</comment>
<evidence type="ECO:0000313" key="1">
    <source>
        <dbReference type="EMBL" id="GAI78969.1"/>
    </source>
</evidence>
<dbReference type="AlphaFoldDB" id="X1TG40"/>
<accession>X1TG40</accession>
<name>X1TG40_9ZZZZ</name>
<reference evidence="1" key="1">
    <citation type="journal article" date="2014" name="Front. Microbiol.">
        <title>High frequency of phylogenetically diverse reductive dehalogenase-homologous genes in deep subseafloor sedimentary metagenomes.</title>
        <authorList>
            <person name="Kawai M."/>
            <person name="Futagami T."/>
            <person name="Toyoda A."/>
            <person name="Takaki Y."/>
            <person name="Nishi S."/>
            <person name="Hori S."/>
            <person name="Arai W."/>
            <person name="Tsubouchi T."/>
            <person name="Morono Y."/>
            <person name="Uchiyama I."/>
            <person name="Ito T."/>
            <person name="Fujiyama A."/>
            <person name="Inagaki F."/>
            <person name="Takami H."/>
        </authorList>
    </citation>
    <scope>NUCLEOTIDE SEQUENCE</scope>
    <source>
        <strain evidence="1">Expedition CK06-06</strain>
    </source>
</reference>
<protein>
    <submittedName>
        <fullName evidence="1">Uncharacterized protein</fullName>
    </submittedName>
</protein>
<proteinExistence type="predicted"/>
<dbReference type="EMBL" id="BARW01014705">
    <property type="protein sequence ID" value="GAI78969.1"/>
    <property type="molecule type" value="Genomic_DNA"/>
</dbReference>